<comment type="caution">
    <text evidence="1">The sequence shown here is derived from an EMBL/GenBank/DDBJ whole genome shotgun (WGS) entry which is preliminary data.</text>
</comment>
<proteinExistence type="predicted"/>
<gene>
    <name evidence="1" type="ORF">RND81_12G205300</name>
</gene>
<evidence type="ECO:0008006" key="3">
    <source>
        <dbReference type="Google" id="ProtNLM"/>
    </source>
</evidence>
<dbReference type="AlphaFoldDB" id="A0AAW1HD83"/>
<keyword evidence="2" id="KW-1185">Reference proteome</keyword>
<dbReference type="SUPFAM" id="SSF52540">
    <property type="entry name" value="P-loop containing nucleoside triphosphate hydrolases"/>
    <property type="match status" value="1"/>
</dbReference>
<dbReference type="InterPro" id="IPR027417">
    <property type="entry name" value="P-loop_NTPase"/>
</dbReference>
<dbReference type="Gene3D" id="3.40.50.300">
    <property type="entry name" value="P-loop containing nucleotide triphosphate hydrolases"/>
    <property type="match status" value="1"/>
</dbReference>
<reference evidence="1" key="1">
    <citation type="submission" date="2024-03" db="EMBL/GenBank/DDBJ databases">
        <title>WGS assembly of Saponaria officinalis var. Norfolk2.</title>
        <authorList>
            <person name="Jenkins J."/>
            <person name="Shu S."/>
            <person name="Grimwood J."/>
            <person name="Barry K."/>
            <person name="Goodstein D."/>
            <person name="Schmutz J."/>
            <person name="Leebens-Mack J."/>
            <person name="Osbourn A."/>
        </authorList>
    </citation>
    <scope>NUCLEOTIDE SEQUENCE [LARGE SCALE GENOMIC DNA]</scope>
    <source>
        <strain evidence="1">JIC</strain>
    </source>
</reference>
<protein>
    <recommendedName>
        <fullName evidence="3">NB-ARC domain-containing protein</fullName>
    </recommendedName>
</protein>
<organism evidence="1 2">
    <name type="scientific">Saponaria officinalis</name>
    <name type="common">Common soapwort</name>
    <name type="synonym">Lychnis saponaria</name>
    <dbReference type="NCBI Taxonomy" id="3572"/>
    <lineage>
        <taxon>Eukaryota</taxon>
        <taxon>Viridiplantae</taxon>
        <taxon>Streptophyta</taxon>
        <taxon>Embryophyta</taxon>
        <taxon>Tracheophyta</taxon>
        <taxon>Spermatophyta</taxon>
        <taxon>Magnoliopsida</taxon>
        <taxon>eudicotyledons</taxon>
        <taxon>Gunneridae</taxon>
        <taxon>Pentapetalae</taxon>
        <taxon>Caryophyllales</taxon>
        <taxon>Caryophyllaceae</taxon>
        <taxon>Caryophylleae</taxon>
        <taxon>Saponaria</taxon>
    </lineage>
</organism>
<accession>A0AAW1HD83</accession>
<sequence>MTSRLQSYGVKSSYDAQMSHVIMSKRLLGEQRTYGHVEEQNVVGLEDCVRDLTSVLVGHKKVVVVHGMGGIGKSTLAR</sequence>
<evidence type="ECO:0000313" key="2">
    <source>
        <dbReference type="Proteomes" id="UP001443914"/>
    </source>
</evidence>
<dbReference type="EMBL" id="JBDFQZ010000012">
    <property type="protein sequence ID" value="KAK9674017.1"/>
    <property type="molecule type" value="Genomic_DNA"/>
</dbReference>
<name>A0AAW1HD83_SAPOF</name>
<dbReference type="Proteomes" id="UP001443914">
    <property type="component" value="Unassembled WGS sequence"/>
</dbReference>
<evidence type="ECO:0000313" key="1">
    <source>
        <dbReference type="EMBL" id="KAK9674017.1"/>
    </source>
</evidence>